<evidence type="ECO:0000313" key="13">
    <source>
        <dbReference type="Proteomes" id="UP000030403"/>
    </source>
</evidence>
<keyword evidence="9" id="KW-1133">Transmembrane helix</keyword>
<feature type="transmembrane region" description="Helical" evidence="9">
    <location>
        <begin position="35"/>
        <end position="56"/>
    </location>
</feature>
<keyword evidence="2 7" id="KW-0479">Metal-binding</keyword>
<evidence type="ECO:0000256" key="2">
    <source>
        <dbReference type="ARBA" id="ARBA00022723"/>
    </source>
</evidence>
<keyword evidence="13" id="KW-1185">Reference proteome</keyword>
<dbReference type="GO" id="GO:0046872">
    <property type="term" value="F:metal ion binding"/>
    <property type="evidence" value="ECO:0007669"/>
    <property type="project" value="UniProtKB-KW"/>
</dbReference>
<feature type="transmembrane region" description="Helical" evidence="9">
    <location>
        <begin position="122"/>
        <end position="144"/>
    </location>
</feature>
<feature type="binding site" evidence="7">
    <location>
        <position position="333"/>
    </location>
    <ligand>
        <name>Zn(2+)</name>
        <dbReference type="ChEBI" id="CHEBI:29105"/>
        <note>catalytic</note>
    </ligand>
</feature>
<evidence type="ECO:0000256" key="7">
    <source>
        <dbReference type="PIRSR" id="PIRSR627057-2"/>
    </source>
</evidence>
<feature type="transmembrane region" description="Helical" evidence="9">
    <location>
        <begin position="76"/>
        <end position="93"/>
    </location>
</feature>
<evidence type="ECO:0000256" key="4">
    <source>
        <dbReference type="ARBA" id="ARBA00022833"/>
    </source>
</evidence>
<dbReference type="OrthoDB" id="9781930at2"/>
<feature type="active site" evidence="6">
    <location>
        <position position="254"/>
    </location>
</feature>
<comment type="similarity">
    <text evidence="8">Belongs to the peptidase M48 family.</text>
</comment>
<comment type="caution">
    <text evidence="12">The sequence shown here is derived from an EMBL/GenBank/DDBJ whole genome shotgun (WGS) entry which is preliminary data.</text>
</comment>
<dbReference type="InterPro" id="IPR027057">
    <property type="entry name" value="CAXX_Prtase_1"/>
</dbReference>
<evidence type="ECO:0000256" key="1">
    <source>
        <dbReference type="ARBA" id="ARBA00022670"/>
    </source>
</evidence>
<evidence type="ECO:0000313" key="12">
    <source>
        <dbReference type="EMBL" id="KGX83911.1"/>
    </source>
</evidence>
<keyword evidence="3 8" id="KW-0378">Hydrolase</keyword>
<name>A0A0A5FT11_9BACI</name>
<feature type="active site" description="Proton donor" evidence="6">
    <location>
        <position position="337"/>
    </location>
</feature>
<keyword evidence="1 8" id="KW-0645">Protease</keyword>
<keyword evidence="4 7" id="KW-0862">Zinc</keyword>
<evidence type="ECO:0000256" key="8">
    <source>
        <dbReference type="RuleBase" id="RU003983"/>
    </source>
</evidence>
<evidence type="ECO:0000259" key="11">
    <source>
        <dbReference type="Pfam" id="PF16491"/>
    </source>
</evidence>
<sequence length="405" mass="47002">MRRGLLVYGAFVALIWIYFSFFYELDTFSPSRYGAYSHAYYFTTLAFPWVFLWCWLKSQKATQVTQRIEERWRKRWVQSILFGLVIAAIYQLVKLPLDVLGYGIAQANGVNHQPILDWILEWILEASFFIAMITAMIFGVRLFMAKFEKKWWLALWVSTLPVVLFIVYIQPVVIDPLFESFQPLESGPLKSSIVEIAEDAGIDESDIYEVNMSEKTSSFNAYVTGLGNQKRIVLWDTTLNGMKQDEVLFILAHEVAHYVKHHVYIGVFGYIALSFVVLWLLARAFSFVFLNVKHKIGLRNKMDLRSVPVLLLLASLLLFATQPLSLYVSREMERSADQYAIQHTDNLDPALESYRSLAIQSKGDVSPSSWIIWLRYTHPPIQERIERIRESKGNNKISLQNDYNY</sequence>
<evidence type="ECO:0000256" key="3">
    <source>
        <dbReference type="ARBA" id="ARBA00022801"/>
    </source>
</evidence>
<dbReference type="CDD" id="cd07343">
    <property type="entry name" value="M48A_Zmpste24p_like"/>
    <property type="match status" value="1"/>
</dbReference>
<evidence type="ECO:0000256" key="6">
    <source>
        <dbReference type="PIRSR" id="PIRSR627057-1"/>
    </source>
</evidence>
<evidence type="ECO:0000256" key="5">
    <source>
        <dbReference type="ARBA" id="ARBA00023049"/>
    </source>
</evidence>
<dbReference type="GO" id="GO:0071586">
    <property type="term" value="P:CAAX-box protein processing"/>
    <property type="evidence" value="ECO:0007669"/>
    <property type="project" value="InterPro"/>
</dbReference>
<dbReference type="Pfam" id="PF01435">
    <property type="entry name" value="Peptidase_M48"/>
    <property type="match status" value="1"/>
</dbReference>
<organism evidence="12 13">
    <name type="scientific">Pontibacillus marinus BH030004 = DSM 16465</name>
    <dbReference type="NCBI Taxonomy" id="1385511"/>
    <lineage>
        <taxon>Bacteria</taxon>
        <taxon>Bacillati</taxon>
        <taxon>Bacillota</taxon>
        <taxon>Bacilli</taxon>
        <taxon>Bacillales</taxon>
        <taxon>Bacillaceae</taxon>
        <taxon>Pontibacillus</taxon>
    </lineage>
</organism>
<comment type="cofactor">
    <cofactor evidence="7 8">
        <name>Zn(2+)</name>
        <dbReference type="ChEBI" id="CHEBI:29105"/>
    </cofactor>
    <text evidence="7 8">Binds 1 zinc ion per subunit.</text>
</comment>
<dbReference type="Proteomes" id="UP000030403">
    <property type="component" value="Unassembled WGS sequence"/>
</dbReference>
<feature type="binding site" evidence="7">
    <location>
        <position position="257"/>
    </location>
    <ligand>
        <name>Zn(2+)</name>
        <dbReference type="ChEBI" id="CHEBI:29105"/>
        <note>catalytic</note>
    </ligand>
</feature>
<feature type="transmembrane region" description="Helical" evidence="9">
    <location>
        <begin position="304"/>
        <end position="328"/>
    </location>
</feature>
<dbReference type="eggNOG" id="COG0501">
    <property type="taxonomic scope" value="Bacteria"/>
</dbReference>
<feature type="transmembrane region" description="Helical" evidence="9">
    <location>
        <begin position="151"/>
        <end position="169"/>
    </location>
</feature>
<proteinExistence type="inferred from homology"/>
<dbReference type="Gene3D" id="3.30.2010.10">
    <property type="entry name" value="Metalloproteases ('zincins'), catalytic domain"/>
    <property type="match status" value="1"/>
</dbReference>
<gene>
    <name evidence="12" type="ORF">N783_20680</name>
</gene>
<feature type="domain" description="CAAX prenyl protease 1 N-terminal" evidence="11">
    <location>
        <begin position="37"/>
        <end position="179"/>
    </location>
</feature>
<reference evidence="12 13" key="1">
    <citation type="submission" date="2013-08" db="EMBL/GenBank/DDBJ databases">
        <authorList>
            <person name="Huang J."/>
            <person name="Wang G."/>
        </authorList>
    </citation>
    <scope>NUCLEOTIDE SEQUENCE [LARGE SCALE GENOMIC DNA]</scope>
    <source>
        <strain evidence="12 13">BH030004</strain>
    </source>
</reference>
<dbReference type="GO" id="GO:0004222">
    <property type="term" value="F:metalloendopeptidase activity"/>
    <property type="evidence" value="ECO:0007669"/>
    <property type="project" value="InterPro"/>
</dbReference>
<dbReference type="InterPro" id="IPR001915">
    <property type="entry name" value="Peptidase_M48"/>
</dbReference>
<evidence type="ECO:0000256" key="9">
    <source>
        <dbReference type="SAM" id="Phobius"/>
    </source>
</evidence>
<dbReference type="EMBL" id="AVPF01000076">
    <property type="protein sequence ID" value="KGX83911.1"/>
    <property type="molecule type" value="Genomic_DNA"/>
</dbReference>
<dbReference type="InterPro" id="IPR032456">
    <property type="entry name" value="Peptidase_M48_N"/>
</dbReference>
<evidence type="ECO:0000259" key="10">
    <source>
        <dbReference type="Pfam" id="PF01435"/>
    </source>
</evidence>
<keyword evidence="5 8" id="KW-0482">Metalloprotease</keyword>
<accession>A0A0A5FT11</accession>
<evidence type="ECO:0008006" key="14">
    <source>
        <dbReference type="Google" id="ProtNLM"/>
    </source>
</evidence>
<feature type="transmembrane region" description="Helical" evidence="9">
    <location>
        <begin position="267"/>
        <end position="292"/>
    </location>
</feature>
<dbReference type="RefSeq" id="WP_051255134.1">
    <property type="nucleotide sequence ID" value="NZ_AULJ01000055.1"/>
</dbReference>
<feature type="domain" description="Peptidase M48" evidence="10">
    <location>
        <begin position="184"/>
        <end position="390"/>
    </location>
</feature>
<keyword evidence="9" id="KW-0812">Transmembrane</keyword>
<dbReference type="AlphaFoldDB" id="A0A0A5FT11"/>
<protein>
    <recommendedName>
        <fullName evidence="14">Peptidase M48</fullName>
    </recommendedName>
</protein>
<keyword evidence="9" id="KW-0472">Membrane</keyword>
<feature type="binding site" evidence="7">
    <location>
        <position position="253"/>
    </location>
    <ligand>
        <name>Zn(2+)</name>
        <dbReference type="ChEBI" id="CHEBI:29105"/>
        <note>catalytic</note>
    </ligand>
</feature>
<feature type="transmembrane region" description="Helical" evidence="9">
    <location>
        <begin position="5"/>
        <end position="23"/>
    </location>
</feature>
<dbReference type="Pfam" id="PF16491">
    <property type="entry name" value="Peptidase_M48_N"/>
    <property type="match status" value="1"/>
</dbReference>
<dbReference type="PANTHER" id="PTHR10120">
    <property type="entry name" value="CAAX PRENYL PROTEASE 1"/>
    <property type="match status" value="1"/>
</dbReference>
<dbReference type="STRING" id="1385511.GCA_000425225_03742"/>